<dbReference type="InterPro" id="IPR013392">
    <property type="entry name" value="T3SS_HrpB7"/>
</dbReference>
<accession>A0AAI8FR84</accession>
<dbReference type="AlphaFoldDB" id="A0AAI8FR84"/>
<reference evidence="2 3" key="1">
    <citation type="submission" date="2014-06" db="EMBL/GenBank/DDBJ databases">
        <authorList>
            <person name="Bishop-Lilly K.A."/>
            <person name="Broomall S.M."/>
            <person name="Chain P.S."/>
            <person name="Chertkov O."/>
            <person name="Coyne S.R."/>
            <person name="Daligault H.E."/>
            <person name="Davenport K.W."/>
            <person name="Erkkila T."/>
            <person name="Frey K.G."/>
            <person name="Gibbons H.S."/>
            <person name="Gu W."/>
            <person name="Jaissle J."/>
            <person name="Johnson S.L."/>
            <person name="Koroleva G.I."/>
            <person name="Ladner J.T."/>
            <person name="Lo C.-C."/>
            <person name="Minogue T.D."/>
            <person name="Munk C."/>
            <person name="Palacios G.F."/>
            <person name="Redden C.L."/>
            <person name="Rosenzweig C.N."/>
            <person name="Scholz M.B."/>
            <person name="Teshima H."/>
            <person name="Xu Y."/>
        </authorList>
    </citation>
    <scope>NUCLEOTIDE SEQUENCE [LARGE SCALE GENOMIC DNA]</scope>
    <source>
        <strain evidence="2 3">EO147</strain>
    </source>
</reference>
<evidence type="ECO:0000313" key="3">
    <source>
        <dbReference type="Proteomes" id="UP000029424"/>
    </source>
</evidence>
<keyword evidence="1" id="KW-0175">Coiled coil</keyword>
<name>A0AAI8FR84_9BURK</name>
<dbReference type="Proteomes" id="UP000029424">
    <property type="component" value="Chromosome 2"/>
</dbReference>
<gene>
    <name evidence="2" type="ORF">DM82_4954</name>
</gene>
<sequence length="176" mass="19622">MMAGVVTSPARSRRAVAFARVRERRRKLDAVLREELAAGRAALRPLEKALAVKVRQVELKTADVRRHADRIDALTSGSESFSLDELLACRAYLDVAGTRLRALEMEEAQARAALDEAVAAVEQKSREIARNLGRIDACSEHIERARRDCERMADEALDEEVEEAALARRMRNRGGT</sequence>
<evidence type="ECO:0000313" key="2">
    <source>
        <dbReference type="EMBL" id="AIO69672.1"/>
    </source>
</evidence>
<evidence type="ECO:0000256" key="1">
    <source>
        <dbReference type="SAM" id="Coils"/>
    </source>
</evidence>
<organism evidence="2 3">
    <name type="scientific">Burkholderia oklahomensis</name>
    <dbReference type="NCBI Taxonomy" id="342113"/>
    <lineage>
        <taxon>Bacteria</taxon>
        <taxon>Pseudomonadati</taxon>
        <taxon>Pseudomonadota</taxon>
        <taxon>Betaproteobacteria</taxon>
        <taxon>Burkholderiales</taxon>
        <taxon>Burkholderiaceae</taxon>
        <taxon>Burkholderia</taxon>
        <taxon>pseudomallei group</taxon>
    </lineage>
</organism>
<protein>
    <submittedName>
        <fullName evidence="2">Type III secretion protein HrpB7</fullName>
    </submittedName>
</protein>
<feature type="coiled-coil region" evidence="1">
    <location>
        <begin position="100"/>
        <end position="162"/>
    </location>
</feature>
<dbReference type="EMBL" id="CP008727">
    <property type="protein sequence ID" value="AIO69672.1"/>
    <property type="molecule type" value="Genomic_DNA"/>
</dbReference>
<keyword evidence="3" id="KW-1185">Reference proteome</keyword>
<dbReference type="NCBIfam" id="TIGR02559">
    <property type="entry name" value="HrpB7"/>
    <property type="match status" value="1"/>
</dbReference>
<dbReference type="Pfam" id="PF09486">
    <property type="entry name" value="HrpB7"/>
    <property type="match status" value="1"/>
</dbReference>
<dbReference type="KEGG" id="bok:DM82_4954"/>
<proteinExistence type="predicted"/>